<feature type="transmembrane region" description="Helical" evidence="8">
    <location>
        <begin position="9"/>
        <end position="30"/>
    </location>
</feature>
<evidence type="ECO:0000256" key="2">
    <source>
        <dbReference type="ARBA" id="ARBA00007069"/>
    </source>
</evidence>
<dbReference type="InterPro" id="IPR035906">
    <property type="entry name" value="MetI-like_sf"/>
</dbReference>
<feature type="domain" description="ABC transmembrane type-1" evidence="9">
    <location>
        <begin position="60"/>
        <end position="248"/>
    </location>
</feature>
<feature type="transmembrane region" description="Helical" evidence="8">
    <location>
        <begin position="60"/>
        <end position="86"/>
    </location>
</feature>
<evidence type="ECO:0000256" key="8">
    <source>
        <dbReference type="RuleBase" id="RU363032"/>
    </source>
</evidence>
<dbReference type="InterPro" id="IPR000515">
    <property type="entry name" value="MetI-like"/>
</dbReference>
<dbReference type="InterPro" id="IPR051789">
    <property type="entry name" value="Bact_Polyamine_Transport"/>
</dbReference>
<proteinExistence type="inferred from homology"/>
<keyword evidence="11" id="KW-1185">Reference proteome</keyword>
<evidence type="ECO:0000256" key="4">
    <source>
        <dbReference type="ARBA" id="ARBA00022475"/>
    </source>
</evidence>
<keyword evidence="6 8" id="KW-1133">Transmembrane helix</keyword>
<dbReference type="GO" id="GO:0055085">
    <property type="term" value="P:transmembrane transport"/>
    <property type="evidence" value="ECO:0007669"/>
    <property type="project" value="InterPro"/>
</dbReference>
<evidence type="ECO:0000313" key="11">
    <source>
        <dbReference type="Proteomes" id="UP000027946"/>
    </source>
</evidence>
<dbReference type="SUPFAM" id="SSF161098">
    <property type="entry name" value="MetI-like"/>
    <property type="match status" value="1"/>
</dbReference>
<dbReference type="PANTHER" id="PTHR43848">
    <property type="entry name" value="PUTRESCINE TRANSPORT SYSTEM PERMEASE PROTEIN POTI"/>
    <property type="match status" value="1"/>
</dbReference>
<dbReference type="AlphaFoldDB" id="A0A069RPZ9"/>
<accession>A0A069RPZ9</accession>
<gene>
    <name evidence="10" type="primary">potC</name>
    <name evidence="10" type="ORF">CLIT_4c00940</name>
</gene>
<dbReference type="PANTHER" id="PTHR43848:SF2">
    <property type="entry name" value="PUTRESCINE TRANSPORT SYSTEM PERMEASE PROTEIN POTI"/>
    <property type="match status" value="1"/>
</dbReference>
<evidence type="ECO:0000256" key="5">
    <source>
        <dbReference type="ARBA" id="ARBA00022692"/>
    </source>
</evidence>
<comment type="subcellular location">
    <subcellularLocation>
        <location evidence="1 8">Cell membrane</location>
        <topology evidence="1 8">Multi-pass membrane protein</topology>
    </subcellularLocation>
</comment>
<name>A0A069RPZ9_PEPLI</name>
<dbReference type="RefSeq" id="WP_038261972.1">
    <property type="nucleotide sequence ID" value="NZ_FSRH01000009.1"/>
</dbReference>
<dbReference type="Proteomes" id="UP000027946">
    <property type="component" value="Unassembled WGS sequence"/>
</dbReference>
<feature type="transmembrane region" description="Helical" evidence="8">
    <location>
        <begin position="98"/>
        <end position="122"/>
    </location>
</feature>
<keyword evidence="5 8" id="KW-0812">Transmembrane</keyword>
<dbReference type="CDD" id="cd06261">
    <property type="entry name" value="TM_PBP2"/>
    <property type="match status" value="1"/>
</dbReference>
<sequence>MVEKILKRIYMMLIFIFMYAPIVVLVVFSFNNSKSRSSWDGFTLKWYIELFKDRQIMKSLYYTVTIAVMASVISTVTGTIAAIGIYDMKKLPKKLLLNINYLPVLNPDIVTGVALMTLYIFAGMRLGFMTMLLSHITFDIPYVILAVLPKLRQLPKNTLEAAMDLGATPFYALRKVILPQIKPGIVSGLLIAFTMSIDDFVISFFTTGSGVTNLSITIYSMARRGINPKINALSTLMFATVLMLLLILNKKSPKELIGKGSDELY</sequence>
<reference evidence="10 11" key="1">
    <citation type="submission" date="2014-03" db="EMBL/GenBank/DDBJ databases">
        <title>Genome sequence of Clostridium litorale W6, DSM 5388.</title>
        <authorList>
            <person name="Poehlein A."/>
            <person name="Jagirdar A."/>
            <person name="Khonsari B."/>
            <person name="Chibani C.M."/>
            <person name="Gutierrez Gutierrez D.A."/>
            <person name="Davydova E."/>
            <person name="Alghaithi H.S."/>
            <person name="Nair K.P."/>
            <person name="Dhamotharan K."/>
            <person name="Chandran L."/>
            <person name="G W."/>
            <person name="Daniel R."/>
        </authorList>
    </citation>
    <scope>NUCLEOTIDE SEQUENCE [LARGE SCALE GENOMIC DNA]</scope>
    <source>
        <strain evidence="10 11">W6</strain>
    </source>
</reference>
<dbReference type="PROSITE" id="PS50928">
    <property type="entry name" value="ABC_TM1"/>
    <property type="match status" value="1"/>
</dbReference>
<dbReference type="STRING" id="1121324.CLIT_4c00940"/>
<evidence type="ECO:0000259" key="9">
    <source>
        <dbReference type="PROSITE" id="PS50928"/>
    </source>
</evidence>
<keyword evidence="7 8" id="KW-0472">Membrane</keyword>
<evidence type="ECO:0000256" key="1">
    <source>
        <dbReference type="ARBA" id="ARBA00004651"/>
    </source>
</evidence>
<keyword evidence="3 8" id="KW-0813">Transport</keyword>
<dbReference type="Pfam" id="PF00528">
    <property type="entry name" value="BPD_transp_1"/>
    <property type="match status" value="1"/>
</dbReference>
<feature type="transmembrane region" description="Helical" evidence="8">
    <location>
        <begin position="230"/>
        <end position="249"/>
    </location>
</feature>
<dbReference type="eggNOG" id="COG1177">
    <property type="taxonomic scope" value="Bacteria"/>
</dbReference>
<evidence type="ECO:0000256" key="3">
    <source>
        <dbReference type="ARBA" id="ARBA00022448"/>
    </source>
</evidence>
<dbReference type="GO" id="GO:0005886">
    <property type="term" value="C:plasma membrane"/>
    <property type="evidence" value="ECO:0007669"/>
    <property type="project" value="UniProtKB-SubCell"/>
</dbReference>
<dbReference type="EMBL" id="JJMM01000004">
    <property type="protein sequence ID" value="KDR96257.1"/>
    <property type="molecule type" value="Genomic_DNA"/>
</dbReference>
<dbReference type="Gene3D" id="1.10.3720.10">
    <property type="entry name" value="MetI-like"/>
    <property type="match status" value="1"/>
</dbReference>
<evidence type="ECO:0000256" key="7">
    <source>
        <dbReference type="ARBA" id="ARBA00023136"/>
    </source>
</evidence>
<protein>
    <submittedName>
        <fullName evidence="10">Spermidine/putrescine transport system permease protein PotC</fullName>
    </submittedName>
</protein>
<feature type="transmembrane region" description="Helical" evidence="8">
    <location>
        <begin position="128"/>
        <end position="148"/>
    </location>
</feature>
<evidence type="ECO:0000256" key="6">
    <source>
        <dbReference type="ARBA" id="ARBA00022989"/>
    </source>
</evidence>
<dbReference type="OrthoDB" id="9782004at2"/>
<keyword evidence="4" id="KW-1003">Cell membrane</keyword>
<organism evidence="10 11">
    <name type="scientific">Peptoclostridium litorale DSM 5388</name>
    <dbReference type="NCBI Taxonomy" id="1121324"/>
    <lineage>
        <taxon>Bacteria</taxon>
        <taxon>Bacillati</taxon>
        <taxon>Bacillota</taxon>
        <taxon>Clostridia</taxon>
        <taxon>Peptostreptococcales</taxon>
        <taxon>Peptoclostridiaceae</taxon>
        <taxon>Peptoclostridium</taxon>
    </lineage>
</organism>
<comment type="similarity">
    <text evidence="2">Belongs to the binding-protein-dependent transport system permease family. CysTW subfamily.</text>
</comment>
<comment type="caution">
    <text evidence="10">The sequence shown here is derived from an EMBL/GenBank/DDBJ whole genome shotgun (WGS) entry which is preliminary data.</text>
</comment>
<evidence type="ECO:0000313" key="10">
    <source>
        <dbReference type="EMBL" id="KDR96257.1"/>
    </source>
</evidence>